<evidence type="ECO:0000256" key="13">
    <source>
        <dbReference type="ARBA" id="ARBA00046114"/>
    </source>
</evidence>
<comment type="similarity">
    <text evidence="3">Belongs to the MNS1 family.</text>
</comment>
<dbReference type="AlphaFoldDB" id="A0A8J6LKS6"/>
<evidence type="ECO:0000256" key="3">
    <source>
        <dbReference type="ARBA" id="ARBA00009158"/>
    </source>
</evidence>
<evidence type="ECO:0000256" key="7">
    <source>
        <dbReference type="ARBA" id="ARBA00023054"/>
    </source>
</evidence>
<dbReference type="InterPro" id="IPR043597">
    <property type="entry name" value="TPH_dom"/>
</dbReference>
<sequence>MQKNLFFRQSLRENCHELRELESKLRTAYVAKELATQLAEKNAKKLEDKLKQQEEYQKLQEAIVTLDEMNRIAGEEEIRKKAQYRQELQDQMIINEKRKRYVYDEFLREKKMIDDIVQRIHAEDEREREEKMCKMQRTKEEMDAFKKAQQIWRNNEKDEIDKENQRIQEFITNKAIEMQSREQKKSELEAVKAKLTENIAKQLYEEEEIINLMSVSDNAETLCTHRKAVVYFFLQSTSQPERQRRGPSFHGNCSTGASLENRKYPVHKRIICHVQAAVEHVPQLVLGYPGRVLVRVVLLELVVDDEDALEFGVSEVEFLHQLLYQIRVFLLEAGLLHGVHGGVQMKRKEREEIMQELYEEEQKQAMEQQHRANVEKALRQRIEVRESLMHQMTERQEKLRQEAAEDAKYKEELLAKMAEDQRLEQLSNQKRRMKMLECRREVERMMAERRQRHAEEMQLLMKLKEQDEMEAEERRRIIEEERLRLLKEHAKNLIGYLPKGVLRADDLPYLGSDLVNAD</sequence>
<feature type="domain" description="Trichohyalin-plectin-homology" evidence="15">
    <location>
        <begin position="11"/>
        <end position="208"/>
    </location>
</feature>
<evidence type="ECO:0000313" key="17">
    <source>
        <dbReference type="Proteomes" id="UP000719412"/>
    </source>
</evidence>
<comment type="function">
    <text evidence="13">Microtubule inner protein (MIP) part of the dynein-decorated doublet microtubules (DMTs) in cilia axoneme, which is required for motile cilia beating. May play a role in the control of meiotic division and germ cell differentiation through regulation of pairing and recombination during meiosis. Required for sperm flagella assembly. May play a role in the assembly and function of the outer dynein arm-docking complex (ODA-DC). ODA-DC mediates outer dynein arms (ODA) binding onto the axonemal doublet microtubules.</text>
</comment>
<dbReference type="Proteomes" id="UP000719412">
    <property type="component" value="Unassembled WGS sequence"/>
</dbReference>
<evidence type="ECO:0000256" key="5">
    <source>
        <dbReference type="ARBA" id="ARBA00022490"/>
    </source>
</evidence>
<comment type="subcellular location">
    <subcellularLocation>
        <location evidence="2">Cytoplasm</location>
        <location evidence="2">Cytoskeleton</location>
        <location evidence="2">Flagellum axoneme</location>
    </subcellularLocation>
    <subcellularLocation>
        <location evidence="1">Nucleus</location>
    </subcellularLocation>
</comment>
<feature type="coiled-coil region" evidence="14">
    <location>
        <begin position="36"/>
        <end position="69"/>
    </location>
</feature>
<evidence type="ECO:0000256" key="9">
    <source>
        <dbReference type="ARBA" id="ARBA00023212"/>
    </source>
</evidence>
<feature type="coiled-coil region" evidence="14">
    <location>
        <begin position="454"/>
        <end position="489"/>
    </location>
</feature>
<dbReference type="PANTHER" id="PTHR19265:SF0">
    <property type="entry name" value="MEIOSIS-SPECIFIC NUCLEAR STRUCTURAL PROTEIN 1"/>
    <property type="match status" value="1"/>
</dbReference>
<keyword evidence="17" id="KW-1185">Reference proteome</keyword>
<keyword evidence="5" id="KW-0963">Cytoplasm</keyword>
<reference evidence="16" key="2">
    <citation type="submission" date="2021-08" db="EMBL/GenBank/DDBJ databases">
        <authorList>
            <person name="Eriksson T."/>
        </authorList>
    </citation>
    <scope>NUCLEOTIDE SEQUENCE</scope>
    <source>
        <strain evidence="16">Stoneville</strain>
        <tissue evidence="16">Whole head</tissue>
    </source>
</reference>
<keyword evidence="12" id="KW-0966">Cell projection</keyword>
<dbReference type="InterPro" id="IPR026504">
    <property type="entry name" value="MNS1"/>
</dbReference>
<accession>A0A8J6LKS6</accession>
<comment type="caution">
    <text evidence="16">The sequence shown here is derived from an EMBL/GenBank/DDBJ whole genome shotgun (WGS) entry which is preliminary data.</text>
</comment>
<evidence type="ECO:0000256" key="8">
    <source>
        <dbReference type="ARBA" id="ARBA00023069"/>
    </source>
</evidence>
<keyword evidence="6" id="KW-0282">Flagellum</keyword>
<dbReference type="Pfam" id="PF13868">
    <property type="entry name" value="TPH"/>
    <property type="match status" value="2"/>
</dbReference>
<keyword evidence="8" id="KW-0969">Cilium</keyword>
<organism evidence="16 17">
    <name type="scientific">Tenebrio molitor</name>
    <name type="common">Yellow mealworm beetle</name>
    <dbReference type="NCBI Taxonomy" id="7067"/>
    <lineage>
        <taxon>Eukaryota</taxon>
        <taxon>Metazoa</taxon>
        <taxon>Ecdysozoa</taxon>
        <taxon>Arthropoda</taxon>
        <taxon>Hexapoda</taxon>
        <taxon>Insecta</taxon>
        <taxon>Pterygota</taxon>
        <taxon>Neoptera</taxon>
        <taxon>Endopterygota</taxon>
        <taxon>Coleoptera</taxon>
        <taxon>Polyphaga</taxon>
        <taxon>Cucujiformia</taxon>
        <taxon>Tenebrionidae</taxon>
        <taxon>Tenebrio</taxon>
    </lineage>
</organism>
<evidence type="ECO:0000256" key="11">
    <source>
        <dbReference type="ARBA" id="ARBA00023254"/>
    </source>
</evidence>
<evidence type="ECO:0000256" key="14">
    <source>
        <dbReference type="SAM" id="Coils"/>
    </source>
</evidence>
<gene>
    <name evidence="16" type="ORF">GEV33_000544</name>
</gene>
<proteinExistence type="inferred from homology"/>
<protein>
    <recommendedName>
        <fullName evidence="4">Meiosis-specific nuclear structural protein 1</fullName>
    </recommendedName>
</protein>
<evidence type="ECO:0000256" key="2">
    <source>
        <dbReference type="ARBA" id="ARBA00004611"/>
    </source>
</evidence>
<dbReference type="GO" id="GO:0031514">
    <property type="term" value="C:motile cilium"/>
    <property type="evidence" value="ECO:0007669"/>
    <property type="project" value="TreeGrafter"/>
</dbReference>
<dbReference type="EMBL" id="JABDTM020003421">
    <property type="protein sequence ID" value="KAH0822247.1"/>
    <property type="molecule type" value="Genomic_DNA"/>
</dbReference>
<keyword evidence="7 14" id="KW-0175">Coiled coil</keyword>
<name>A0A8J6LKS6_TENMO</name>
<keyword evidence="11" id="KW-0469">Meiosis</keyword>
<keyword evidence="9" id="KW-0206">Cytoskeleton</keyword>
<dbReference type="PANTHER" id="PTHR19265">
    <property type="entry name" value="MEIOSIS-SPECIFIC NUCLEAR STRUCTURAL PROTEIN 1"/>
    <property type="match status" value="1"/>
</dbReference>
<dbReference type="GO" id="GO:0051321">
    <property type="term" value="P:meiotic cell cycle"/>
    <property type="evidence" value="ECO:0007669"/>
    <property type="project" value="UniProtKB-KW"/>
</dbReference>
<reference evidence="16" key="1">
    <citation type="journal article" date="2020" name="J Insects Food Feed">
        <title>The yellow mealworm (Tenebrio molitor) genome: a resource for the emerging insects as food and feed industry.</title>
        <authorList>
            <person name="Eriksson T."/>
            <person name="Andere A."/>
            <person name="Kelstrup H."/>
            <person name="Emery V."/>
            <person name="Picard C."/>
        </authorList>
    </citation>
    <scope>NUCLEOTIDE SEQUENCE</scope>
    <source>
        <strain evidence="16">Stoneville</strain>
        <tissue evidence="16">Whole head</tissue>
    </source>
</reference>
<dbReference type="GO" id="GO:0044782">
    <property type="term" value="P:cilium organization"/>
    <property type="evidence" value="ECO:0007669"/>
    <property type="project" value="TreeGrafter"/>
</dbReference>
<evidence type="ECO:0000256" key="1">
    <source>
        <dbReference type="ARBA" id="ARBA00004123"/>
    </source>
</evidence>
<evidence type="ECO:0000256" key="10">
    <source>
        <dbReference type="ARBA" id="ARBA00023242"/>
    </source>
</evidence>
<keyword evidence="10" id="KW-0539">Nucleus</keyword>
<feature type="domain" description="Trichohyalin-plectin-homology" evidence="15">
    <location>
        <begin position="345"/>
        <end position="499"/>
    </location>
</feature>
<evidence type="ECO:0000256" key="6">
    <source>
        <dbReference type="ARBA" id="ARBA00022846"/>
    </source>
</evidence>
<evidence type="ECO:0000259" key="15">
    <source>
        <dbReference type="Pfam" id="PF13868"/>
    </source>
</evidence>
<evidence type="ECO:0000256" key="12">
    <source>
        <dbReference type="ARBA" id="ARBA00023273"/>
    </source>
</evidence>
<dbReference type="GO" id="GO:0005634">
    <property type="term" value="C:nucleus"/>
    <property type="evidence" value="ECO:0007669"/>
    <property type="project" value="UniProtKB-SubCell"/>
</dbReference>
<evidence type="ECO:0000256" key="4">
    <source>
        <dbReference type="ARBA" id="ARBA00014813"/>
    </source>
</evidence>
<feature type="coiled-coil region" evidence="14">
    <location>
        <begin position="121"/>
        <end position="198"/>
    </location>
</feature>
<evidence type="ECO:0000313" key="16">
    <source>
        <dbReference type="EMBL" id="KAH0822247.1"/>
    </source>
</evidence>